<reference evidence="1" key="1">
    <citation type="submission" date="2018-02" db="EMBL/GenBank/DDBJ databases">
        <title>Rhizophora mucronata_Transcriptome.</title>
        <authorList>
            <person name="Meera S.P."/>
            <person name="Sreeshan A."/>
            <person name="Augustine A."/>
        </authorList>
    </citation>
    <scope>NUCLEOTIDE SEQUENCE</scope>
    <source>
        <tissue evidence="1">Leaf</tissue>
    </source>
</reference>
<sequence length="15" mass="1701">MYRRINSASFIKAGS</sequence>
<dbReference type="EMBL" id="GGEC01036547">
    <property type="protein sequence ID" value="MBX17031.1"/>
    <property type="molecule type" value="Transcribed_RNA"/>
</dbReference>
<evidence type="ECO:0000313" key="1">
    <source>
        <dbReference type="EMBL" id="MBX17031.1"/>
    </source>
</evidence>
<accession>A0A2P2LGD2</accession>
<name>A0A2P2LGD2_RHIMU</name>
<organism evidence="1">
    <name type="scientific">Rhizophora mucronata</name>
    <name type="common">Asiatic mangrove</name>
    <dbReference type="NCBI Taxonomy" id="61149"/>
    <lineage>
        <taxon>Eukaryota</taxon>
        <taxon>Viridiplantae</taxon>
        <taxon>Streptophyta</taxon>
        <taxon>Embryophyta</taxon>
        <taxon>Tracheophyta</taxon>
        <taxon>Spermatophyta</taxon>
        <taxon>Magnoliopsida</taxon>
        <taxon>eudicotyledons</taxon>
        <taxon>Gunneridae</taxon>
        <taxon>Pentapetalae</taxon>
        <taxon>rosids</taxon>
        <taxon>fabids</taxon>
        <taxon>Malpighiales</taxon>
        <taxon>Rhizophoraceae</taxon>
        <taxon>Rhizophora</taxon>
    </lineage>
</organism>
<protein>
    <submittedName>
        <fullName evidence="1">Uncharacterized protein MANES_01G154200</fullName>
    </submittedName>
</protein>
<proteinExistence type="predicted"/>